<dbReference type="InterPro" id="IPR003775">
    <property type="entry name" value="Flagellar_assembly_factor_FliW"/>
</dbReference>
<dbReference type="GO" id="GO:0006417">
    <property type="term" value="P:regulation of translation"/>
    <property type="evidence" value="ECO:0007669"/>
    <property type="project" value="UniProtKB-KW"/>
</dbReference>
<dbReference type="PANTHER" id="PTHR39190">
    <property type="entry name" value="FLAGELLAR ASSEMBLY FACTOR FLIW"/>
    <property type="match status" value="1"/>
</dbReference>
<sequence length="148" mass="16710">MEVETKTQGLITVDDKQRLEFPEGLFGFEGYTEFVIFDAEYKPFIWLQSTQDKSLAFLVVDPFLICSDYELDIDDKLLAKIGIESPTDVFVLTIVTIPASGTPVTVNLRGPLIINKKNNKCLQVVTSDPKWSTKHDILAEMHKRGNLC</sequence>
<keyword evidence="5" id="KW-0966">Cell projection</keyword>
<dbReference type="InterPro" id="IPR024046">
    <property type="entry name" value="Flagellar_assmbl_FliW_dom_sf"/>
</dbReference>
<keyword evidence="5" id="KW-0969">Cilium</keyword>
<evidence type="ECO:0000256" key="4">
    <source>
        <dbReference type="HAMAP-Rule" id="MF_01185"/>
    </source>
</evidence>
<reference evidence="5" key="1">
    <citation type="journal article" date="2021" name="PeerJ">
        <title>Extensive microbial diversity within the chicken gut microbiome revealed by metagenomics and culture.</title>
        <authorList>
            <person name="Gilroy R."/>
            <person name="Ravi A."/>
            <person name="Getino M."/>
            <person name="Pursley I."/>
            <person name="Horton D.L."/>
            <person name="Alikhan N.F."/>
            <person name="Baker D."/>
            <person name="Gharbi K."/>
            <person name="Hall N."/>
            <person name="Watson M."/>
            <person name="Adriaenssens E.M."/>
            <person name="Foster-Nyarko E."/>
            <person name="Jarju S."/>
            <person name="Secka A."/>
            <person name="Antonio M."/>
            <person name="Oren A."/>
            <person name="Chaudhuri R.R."/>
            <person name="La Ragione R."/>
            <person name="Hildebrand F."/>
            <person name="Pallen M.J."/>
        </authorList>
    </citation>
    <scope>NUCLEOTIDE SEQUENCE</scope>
    <source>
        <strain evidence="5">Gambia15-2214</strain>
    </source>
</reference>
<protein>
    <recommendedName>
        <fullName evidence="4">Flagellar assembly factor FliW</fullName>
    </recommendedName>
</protein>
<comment type="function">
    <text evidence="4">Acts as an anti-CsrA protein, binds CsrA and prevents it from repressing translation of its target genes, one of which is flagellin. Binds to flagellin and participates in the assembly of the flagellum.</text>
</comment>
<accession>A0A9E2L149</accession>
<dbReference type="Proteomes" id="UP000823914">
    <property type="component" value="Unassembled WGS sequence"/>
</dbReference>
<dbReference type="AlphaFoldDB" id="A0A9E2L149"/>
<evidence type="ECO:0000313" key="6">
    <source>
        <dbReference type="Proteomes" id="UP000823914"/>
    </source>
</evidence>
<proteinExistence type="inferred from homology"/>
<reference evidence="5" key="2">
    <citation type="submission" date="2021-04" db="EMBL/GenBank/DDBJ databases">
        <authorList>
            <person name="Gilroy R."/>
        </authorList>
    </citation>
    <scope>NUCLEOTIDE SEQUENCE</scope>
    <source>
        <strain evidence="5">Gambia15-2214</strain>
    </source>
</reference>
<dbReference type="Pfam" id="PF02623">
    <property type="entry name" value="FliW"/>
    <property type="match status" value="1"/>
</dbReference>
<dbReference type="GO" id="GO:0044780">
    <property type="term" value="P:bacterial-type flagellum assembly"/>
    <property type="evidence" value="ECO:0007669"/>
    <property type="project" value="UniProtKB-UniRule"/>
</dbReference>
<gene>
    <name evidence="4" type="primary">fliW</name>
    <name evidence="5" type="ORF">IAA16_03950</name>
</gene>
<comment type="caution">
    <text evidence="5">The sequence shown here is derived from an EMBL/GenBank/DDBJ whole genome shotgun (WGS) entry which is preliminary data.</text>
</comment>
<comment type="similarity">
    <text evidence="4">Belongs to the FliW family.</text>
</comment>
<evidence type="ECO:0000313" key="5">
    <source>
        <dbReference type="EMBL" id="MBU3849698.1"/>
    </source>
</evidence>
<name>A0A9E2L149_9SPIR</name>
<keyword evidence="5" id="KW-0282">Flagellum</keyword>
<dbReference type="Gene3D" id="2.30.290.10">
    <property type="entry name" value="BH3618-like"/>
    <property type="match status" value="1"/>
</dbReference>
<dbReference type="HAMAP" id="MF_01185">
    <property type="entry name" value="FliW"/>
    <property type="match status" value="1"/>
</dbReference>
<comment type="subunit">
    <text evidence="4">Interacts with translational regulator CsrA and flagellin(s).</text>
</comment>
<organism evidence="5 6">
    <name type="scientific">Candidatus Treponema excrementipullorum</name>
    <dbReference type="NCBI Taxonomy" id="2838768"/>
    <lineage>
        <taxon>Bacteria</taxon>
        <taxon>Pseudomonadati</taxon>
        <taxon>Spirochaetota</taxon>
        <taxon>Spirochaetia</taxon>
        <taxon>Spirochaetales</taxon>
        <taxon>Treponemataceae</taxon>
        <taxon>Treponema</taxon>
    </lineage>
</organism>
<dbReference type="SUPFAM" id="SSF141457">
    <property type="entry name" value="BH3618-like"/>
    <property type="match status" value="1"/>
</dbReference>
<evidence type="ECO:0000256" key="1">
    <source>
        <dbReference type="ARBA" id="ARBA00022490"/>
    </source>
</evidence>
<dbReference type="GO" id="GO:0005737">
    <property type="term" value="C:cytoplasm"/>
    <property type="evidence" value="ECO:0007669"/>
    <property type="project" value="UniProtKB-SubCell"/>
</dbReference>
<dbReference type="NCBIfam" id="NF009793">
    <property type="entry name" value="PRK13285.1-1"/>
    <property type="match status" value="1"/>
</dbReference>
<dbReference type="PANTHER" id="PTHR39190:SF1">
    <property type="entry name" value="FLAGELLAR ASSEMBLY FACTOR FLIW"/>
    <property type="match status" value="1"/>
</dbReference>
<evidence type="ECO:0000256" key="2">
    <source>
        <dbReference type="ARBA" id="ARBA00022795"/>
    </source>
</evidence>
<evidence type="ECO:0000256" key="3">
    <source>
        <dbReference type="ARBA" id="ARBA00022845"/>
    </source>
</evidence>
<keyword evidence="3 4" id="KW-0810">Translation regulation</keyword>
<dbReference type="EMBL" id="JAHLFV010000088">
    <property type="protein sequence ID" value="MBU3849698.1"/>
    <property type="molecule type" value="Genomic_DNA"/>
</dbReference>
<keyword evidence="4" id="KW-0143">Chaperone</keyword>
<comment type="subcellular location">
    <subcellularLocation>
        <location evidence="4">Cytoplasm</location>
    </subcellularLocation>
</comment>
<keyword evidence="1 4" id="KW-0963">Cytoplasm</keyword>
<keyword evidence="2 4" id="KW-1005">Bacterial flagellum biogenesis</keyword>